<dbReference type="EMBL" id="QDDL01000002">
    <property type="protein sequence ID" value="PVZ70214.1"/>
    <property type="molecule type" value="Genomic_DNA"/>
</dbReference>
<evidence type="ECO:0000313" key="3">
    <source>
        <dbReference type="Proteomes" id="UP000244906"/>
    </source>
</evidence>
<feature type="domain" description="Glycosyl transferase family 25" evidence="1">
    <location>
        <begin position="2"/>
        <end position="162"/>
    </location>
</feature>
<reference evidence="2 3" key="1">
    <citation type="submission" date="2018-04" db="EMBL/GenBank/DDBJ databases">
        <title>Thalassorhabdus spongiae gen. nov., sp. nov., isolated from a marine sponge in South-West Iceland.</title>
        <authorList>
            <person name="Knobloch S."/>
            <person name="Daussin A."/>
            <person name="Johannsson R."/>
            <person name="Marteinsson V.T."/>
        </authorList>
    </citation>
    <scope>NUCLEOTIDE SEQUENCE [LARGE SCALE GENOMIC DNA]</scope>
    <source>
        <strain evidence="2 3">Hp12</strain>
    </source>
</reference>
<dbReference type="GO" id="GO:0016740">
    <property type="term" value="F:transferase activity"/>
    <property type="evidence" value="ECO:0007669"/>
    <property type="project" value="UniProtKB-KW"/>
</dbReference>
<dbReference type="CDD" id="cd06532">
    <property type="entry name" value="Glyco_transf_25"/>
    <property type="match status" value="1"/>
</dbReference>
<evidence type="ECO:0000313" key="2">
    <source>
        <dbReference type="EMBL" id="PVZ70214.1"/>
    </source>
</evidence>
<dbReference type="OrthoDB" id="9816113at2"/>
<dbReference type="Pfam" id="PF01755">
    <property type="entry name" value="Glyco_transf_25"/>
    <property type="match status" value="1"/>
</dbReference>
<keyword evidence="3" id="KW-1185">Reference proteome</keyword>
<keyword evidence="2" id="KW-0808">Transferase</keyword>
<dbReference type="RefSeq" id="WP_116686287.1">
    <property type="nucleotide sequence ID" value="NZ_CAWNYD010000002.1"/>
</dbReference>
<accession>A0A2V1GZ15</accession>
<evidence type="ECO:0000259" key="1">
    <source>
        <dbReference type="Pfam" id="PF01755"/>
    </source>
</evidence>
<dbReference type="InterPro" id="IPR002654">
    <property type="entry name" value="Glyco_trans_25"/>
</dbReference>
<dbReference type="AlphaFoldDB" id="A0A2V1GZ15"/>
<dbReference type="Proteomes" id="UP000244906">
    <property type="component" value="Unassembled WGS sequence"/>
</dbReference>
<protein>
    <submittedName>
        <fullName evidence="2">Glycosyl transferase family 25</fullName>
    </submittedName>
</protein>
<proteinExistence type="predicted"/>
<organism evidence="2 3">
    <name type="scientific">Pelagibaculum spongiae</name>
    <dbReference type="NCBI Taxonomy" id="2080658"/>
    <lineage>
        <taxon>Bacteria</taxon>
        <taxon>Pseudomonadati</taxon>
        <taxon>Pseudomonadota</taxon>
        <taxon>Gammaproteobacteria</taxon>
        <taxon>Oceanospirillales</taxon>
        <taxon>Pelagibaculum</taxon>
    </lineage>
</organism>
<gene>
    <name evidence="2" type="ORF">DC094_06315</name>
</gene>
<comment type="caution">
    <text evidence="2">The sequence shown here is derived from an EMBL/GenBank/DDBJ whole genome shotgun (WGS) entry which is preliminary data.</text>
</comment>
<sequence length="272" mass="30580">MKAIVINLESALERREFQLKQAKALGFELEIFSAVTCSDISPQEYQSIYCTWERPMLETEVACFKSHYKVWQQIAQAKQPILVLEDDAILVNDTSAILQNLMAMREIDHVSLEARGRKKILSSSSHPLFNQFVLRRLFQDRTGAAAYVLWPSGARKLLDNVAGKAGLADAIICASYNLNSYQVEPAAAIQADRCDFYNVNSPINPGSTINLQSKPLRADADSSLKTYVCKLRRINGQLRMARRQLTTLGKSKRRMAEVKGSLFFSPSSEEKL</sequence>
<name>A0A2V1GZ15_9GAMM</name>